<dbReference type="GO" id="GO:0005524">
    <property type="term" value="F:ATP binding"/>
    <property type="evidence" value="ECO:0007669"/>
    <property type="project" value="UniProtKB-KW"/>
</dbReference>
<sequence>MKRLRLRPRPDAAARHAEIGFDFAEIDGTPYWDESVAYRFTLAEIEDDIEAPTAELAALCEDLVDRVVADERLLAKLRLPAASWDAIRASRRRGDPSLYGRFDLVYDGHGPAKLLEFNADTPTALFEAAVVQWTWLSDGLESGFLPAGADQYNSLHEKLIERLRTIVVGGSLHLAGMTGAREDAGTLAYLADCATQAGLAAAVLDVAEIGLSGDRFVDLADRPIDTLFKLYPWEWIFAEDFGRSPGMATTRFVEPAWKAILSNKGMLALLWEAAPGHPNLLPAFFDDDPRRDSLHGRYALKPLYSREGANVMLVDGGRLLQRTEGSYGAEGSVVQALALLPNFDGGHPVLGSWLVGDAPCGLGIREDTSLVTGDRSRFVPHVIAD</sequence>
<dbReference type="OrthoDB" id="9765517at2"/>
<keyword evidence="4" id="KW-0067">ATP-binding</keyword>
<comment type="caution">
    <text evidence="7">The sequence shown here is derived from an EMBL/GenBank/DDBJ whole genome shotgun (WGS) entry which is preliminary data.</text>
</comment>
<accession>A0A4Q9VJ98</accession>
<evidence type="ECO:0000259" key="6">
    <source>
        <dbReference type="Pfam" id="PF03738"/>
    </source>
</evidence>
<evidence type="ECO:0000256" key="1">
    <source>
        <dbReference type="ARBA" id="ARBA00022598"/>
    </source>
</evidence>
<protein>
    <submittedName>
        <fullName evidence="7">Glutathionylspermidine synthase family protein</fullName>
    </submittedName>
</protein>
<dbReference type="Pfam" id="PF03738">
    <property type="entry name" value="GSP_synth"/>
    <property type="match status" value="1"/>
</dbReference>
<proteinExistence type="predicted"/>
<dbReference type="Gene3D" id="3.30.1490.330">
    <property type="match status" value="1"/>
</dbReference>
<dbReference type="SUPFAM" id="SSF56059">
    <property type="entry name" value="Glutathione synthetase ATP-binding domain-like"/>
    <property type="match status" value="1"/>
</dbReference>
<dbReference type="InterPro" id="IPR005494">
    <property type="entry name" value="GSPS_pre-ATP-grasp-like_dom"/>
</dbReference>
<evidence type="ECO:0000256" key="4">
    <source>
        <dbReference type="ARBA" id="ARBA00022840"/>
    </source>
</evidence>
<evidence type="ECO:0000256" key="5">
    <source>
        <dbReference type="ARBA" id="ARBA00022842"/>
    </source>
</evidence>
<dbReference type="GO" id="GO:0046872">
    <property type="term" value="F:metal ion binding"/>
    <property type="evidence" value="ECO:0007669"/>
    <property type="project" value="UniProtKB-KW"/>
</dbReference>
<keyword evidence="3" id="KW-0547">Nucleotide-binding</keyword>
<gene>
    <name evidence="7" type="ORF">EYW49_16570</name>
</gene>
<organism evidence="7 8">
    <name type="scientific">Siculibacillus lacustris</name>
    <dbReference type="NCBI Taxonomy" id="1549641"/>
    <lineage>
        <taxon>Bacteria</taxon>
        <taxon>Pseudomonadati</taxon>
        <taxon>Pseudomonadota</taxon>
        <taxon>Alphaproteobacteria</taxon>
        <taxon>Hyphomicrobiales</taxon>
        <taxon>Ancalomicrobiaceae</taxon>
        <taxon>Siculibacillus</taxon>
    </lineage>
</organism>
<dbReference type="GO" id="GO:0016874">
    <property type="term" value="F:ligase activity"/>
    <property type="evidence" value="ECO:0007669"/>
    <property type="project" value="UniProtKB-KW"/>
</dbReference>
<dbReference type="SUPFAM" id="SSF52440">
    <property type="entry name" value="PreATP-grasp domain"/>
    <property type="match status" value="1"/>
</dbReference>
<dbReference type="EMBL" id="SJFN01000027">
    <property type="protein sequence ID" value="TBW35254.1"/>
    <property type="molecule type" value="Genomic_DNA"/>
</dbReference>
<reference evidence="7 8" key="1">
    <citation type="submission" date="2019-02" db="EMBL/GenBank/DDBJ databases">
        <title>Siculibacillus lacustris gen. nov., sp. nov., a new rosette-forming bacterium isolated from a freshwater crater lake (Lake St. Ana, Romania).</title>
        <authorList>
            <person name="Felfoldi T."/>
            <person name="Marton Z."/>
            <person name="Szabo A."/>
            <person name="Mentes A."/>
            <person name="Boka K."/>
            <person name="Marialigeti K."/>
            <person name="Mathe I."/>
            <person name="Koncz M."/>
            <person name="Schumann P."/>
            <person name="Toth E."/>
        </authorList>
    </citation>
    <scope>NUCLEOTIDE SEQUENCE [LARGE SCALE GENOMIC DNA]</scope>
    <source>
        <strain evidence="7 8">SA-279</strain>
    </source>
</reference>
<name>A0A4Q9VJ98_9HYPH</name>
<dbReference type="InterPro" id="IPR016185">
    <property type="entry name" value="PreATP-grasp_dom_sf"/>
</dbReference>
<keyword evidence="2" id="KW-0479">Metal-binding</keyword>
<keyword evidence="5" id="KW-0460">Magnesium</keyword>
<feature type="domain" description="Glutathionylspermidine synthase pre-ATP-grasp-like" evidence="6">
    <location>
        <begin position="15"/>
        <end position="383"/>
    </location>
</feature>
<evidence type="ECO:0000256" key="3">
    <source>
        <dbReference type="ARBA" id="ARBA00022741"/>
    </source>
</evidence>
<evidence type="ECO:0000256" key="2">
    <source>
        <dbReference type="ARBA" id="ARBA00022723"/>
    </source>
</evidence>
<evidence type="ECO:0000313" key="7">
    <source>
        <dbReference type="EMBL" id="TBW35254.1"/>
    </source>
</evidence>
<dbReference type="Proteomes" id="UP000292781">
    <property type="component" value="Unassembled WGS sequence"/>
</dbReference>
<keyword evidence="8" id="KW-1185">Reference proteome</keyword>
<keyword evidence="1" id="KW-0436">Ligase</keyword>
<dbReference type="AlphaFoldDB" id="A0A4Q9VJ98"/>
<evidence type="ECO:0000313" key="8">
    <source>
        <dbReference type="Proteomes" id="UP000292781"/>
    </source>
</evidence>